<dbReference type="InterPro" id="IPR005835">
    <property type="entry name" value="NTP_transferase_dom"/>
</dbReference>
<sequence length="318" mass="34660">MSAPGKALLVAAGLGTRLHPLTQVLPKCLMPIAGRPLLGLWLAMLREAGFTEIVVNLHHHAELVSDYIRRSPWADQVVLAPEQELLGTAGTLLRHRARFAEGPTLFAHADNLSLFDPRAFLAAHAARPGDCAMTMMSFVTDHPQSCGILTRDAEGRVLQMDEKPQQPKGDLANAAVYVIEPEVIDFIASLGKPVVDFSTEVLPVFMGRIFSFHNASYHRDIGNPSSLALAQLDYPLALLQFETSPRHCEERSDEAIQSRVHGSLDCFAEPVIGRRSAPTRWLAMTRGDDPWYGLMSDNGGTLAKSFAQAAAQAYGGAR</sequence>
<dbReference type="InterPro" id="IPR029044">
    <property type="entry name" value="Nucleotide-diphossugar_trans"/>
</dbReference>
<evidence type="ECO:0000313" key="3">
    <source>
        <dbReference type="Proteomes" id="UP000782519"/>
    </source>
</evidence>
<protein>
    <submittedName>
        <fullName evidence="2">Nucleotidyltransferase family protein</fullName>
    </submittedName>
</protein>
<dbReference type="Pfam" id="PF00483">
    <property type="entry name" value="NTP_transferase"/>
    <property type="match status" value="1"/>
</dbReference>
<reference evidence="2" key="1">
    <citation type="submission" date="2020-07" db="EMBL/GenBank/DDBJ databases">
        <title>Huge and variable diversity of episymbiotic CPR bacteria and DPANN archaea in groundwater ecosystems.</title>
        <authorList>
            <person name="He C.Y."/>
            <person name="Keren R."/>
            <person name="Whittaker M."/>
            <person name="Farag I.F."/>
            <person name="Doudna J."/>
            <person name="Cate J.H.D."/>
            <person name="Banfield J.F."/>
        </authorList>
    </citation>
    <scope>NUCLEOTIDE SEQUENCE</scope>
    <source>
        <strain evidence="2">NC_groundwater_1818_Pr3_B-0.1um_66_35</strain>
    </source>
</reference>
<proteinExistence type="predicted"/>
<accession>A0A933W0Q3</accession>
<dbReference type="AlphaFoldDB" id="A0A933W0Q3"/>
<evidence type="ECO:0000313" key="2">
    <source>
        <dbReference type="EMBL" id="MBI5129140.1"/>
    </source>
</evidence>
<dbReference type="Gene3D" id="3.90.550.10">
    <property type="entry name" value="Spore Coat Polysaccharide Biosynthesis Protein SpsA, Chain A"/>
    <property type="match status" value="1"/>
</dbReference>
<feature type="domain" description="Nucleotidyl transferase" evidence="1">
    <location>
        <begin position="6"/>
        <end position="233"/>
    </location>
</feature>
<evidence type="ECO:0000259" key="1">
    <source>
        <dbReference type="Pfam" id="PF00483"/>
    </source>
</evidence>
<dbReference type="PANTHER" id="PTHR22572">
    <property type="entry name" value="SUGAR-1-PHOSPHATE GUANYL TRANSFERASE"/>
    <property type="match status" value="1"/>
</dbReference>
<gene>
    <name evidence="2" type="ORF">HZA66_06840</name>
</gene>
<dbReference type="EMBL" id="JACRJB010000018">
    <property type="protein sequence ID" value="MBI5129140.1"/>
    <property type="molecule type" value="Genomic_DNA"/>
</dbReference>
<dbReference type="Proteomes" id="UP000782519">
    <property type="component" value="Unassembled WGS sequence"/>
</dbReference>
<name>A0A933W0Q3_RHOPL</name>
<comment type="caution">
    <text evidence="2">The sequence shown here is derived from an EMBL/GenBank/DDBJ whole genome shotgun (WGS) entry which is preliminary data.</text>
</comment>
<dbReference type="CDD" id="cd04181">
    <property type="entry name" value="NTP_transferase"/>
    <property type="match status" value="1"/>
</dbReference>
<organism evidence="2 3">
    <name type="scientific">Rhodopseudomonas palustris</name>
    <dbReference type="NCBI Taxonomy" id="1076"/>
    <lineage>
        <taxon>Bacteria</taxon>
        <taxon>Pseudomonadati</taxon>
        <taxon>Pseudomonadota</taxon>
        <taxon>Alphaproteobacteria</taxon>
        <taxon>Hyphomicrobiales</taxon>
        <taxon>Nitrobacteraceae</taxon>
        <taxon>Rhodopseudomonas</taxon>
    </lineage>
</organism>
<dbReference type="SUPFAM" id="SSF53448">
    <property type="entry name" value="Nucleotide-diphospho-sugar transferases"/>
    <property type="match status" value="1"/>
</dbReference>
<dbReference type="InterPro" id="IPR050486">
    <property type="entry name" value="Mannose-1P_guanyltransferase"/>
</dbReference>